<reference evidence="23 24" key="1">
    <citation type="submission" date="2019-06" db="EMBL/GenBank/DDBJ databases">
        <title>Sequencing the genomes of 1000 actinobacteria strains.</title>
        <authorList>
            <person name="Klenk H.-P."/>
        </authorList>
    </citation>
    <scope>NUCLEOTIDE SEQUENCE [LARGE SCALE GENOMIC DNA]</scope>
    <source>
        <strain evidence="23 24">DSM 45043</strain>
    </source>
</reference>
<keyword evidence="21" id="KW-0472">Membrane</keyword>
<dbReference type="InterPro" id="IPR045864">
    <property type="entry name" value="aa-tRNA-synth_II/BPL/LPL"/>
</dbReference>
<comment type="cofactor">
    <cofactor evidence="19">
        <name>Mg(2+)</name>
        <dbReference type="ChEBI" id="CHEBI:18420"/>
    </cofactor>
    <text evidence="19">Binds 3 Mg(2+) ions per subunit.</text>
</comment>
<dbReference type="InterPro" id="IPR012340">
    <property type="entry name" value="NA-bd_OB-fold"/>
</dbReference>
<keyword evidence="24" id="KW-1185">Reference proteome</keyword>
<feature type="compositionally biased region" description="Basic and acidic residues" evidence="20">
    <location>
        <begin position="49"/>
        <end position="65"/>
    </location>
</feature>
<feature type="domain" description="Aminoacyl-transfer RNA synthetases class-II family profile" evidence="22">
    <location>
        <begin position="842"/>
        <end position="1187"/>
    </location>
</feature>
<keyword evidence="10 19" id="KW-0067">ATP-binding</keyword>
<evidence type="ECO:0000256" key="3">
    <source>
        <dbReference type="ARBA" id="ARBA00009968"/>
    </source>
</evidence>
<keyword evidence="5 19" id="KW-0436">Ligase</keyword>
<keyword evidence="12" id="KW-0443">Lipid metabolism</keyword>
<dbReference type="GO" id="GO:0006430">
    <property type="term" value="P:lysyl-tRNA aminoacylation"/>
    <property type="evidence" value="ECO:0007669"/>
    <property type="project" value="UniProtKB-UniRule"/>
</dbReference>
<evidence type="ECO:0000259" key="22">
    <source>
        <dbReference type="PROSITE" id="PS50862"/>
    </source>
</evidence>
<feature type="binding site" evidence="19">
    <location>
        <position position="1107"/>
    </location>
    <ligand>
        <name>Mg(2+)</name>
        <dbReference type="ChEBI" id="CHEBI:18420"/>
        <label>1</label>
    </ligand>
</feature>
<dbReference type="CDD" id="cd04322">
    <property type="entry name" value="LysRS_N"/>
    <property type="match status" value="1"/>
</dbReference>
<evidence type="ECO:0000256" key="20">
    <source>
        <dbReference type="SAM" id="MobiDB-lite"/>
    </source>
</evidence>
<feature type="transmembrane region" description="Helical" evidence="21">
    <location>
        <begin position="306"/>
        <end position="324"/>
    </location>
</feature>
<feature type="transmembrane region" description="Helical" evidence="21">
    <location>
        <begin position="147"/>
        <end position="166"/>
    </location>
</feature>
<dbReference type="InterPro" id="IPR044136">
    <property type="entry name" value="Lys-tRNA-ligase_II_N"/>
</dbReference>
<evidence type="ECO:0000256" key="7">
    <source>
        <dbReference type="ARBA" id="ARBA00022692"/>
    </source>
</evidence>
<feature type="region of interest" description="Disordered" evidence="20">
    <location>
        <begin position="1"/>
        <end position="97"/>
    </location>
</feature>
<feature type="compositionally biased region" description="Low complexity" evidence="20">
    <location>
        <begin position="76"/>
        <end position="87"/>
    </location>
</feature>
<evidence type="ECO:0000256" key="16">
    <source>
        <dbReference type="ARBA" id="ARBA00024681"/>
    </source>
</evidence>
<comment type="similarity">
    <text evidence="3">In the C-terminal section; belongs to the class-II aminoacyl-tRNA synthetase family.</text>
</comment>
<evidence type="ECO:0000256" key="11">
    <source>
        <dbReference type="ARBA" id="ARBA00022989"/>
    </source>
</evidence>
<evidence type="ECO:0000256" key="5">
    <source>
        <dbReference type="ARBA" id="ARBA00022598"/>
    </source>
</evidence>
<evidence type="ECO:0000256" key="6">
    <source>
        <dbReference type="ARBA" id="ARBA00022679"/>
    </source>
</evidence>
<dbReference type="NCBIfam" id="NF001756">
    <property type="entry name" value="PRK00484.1"/>
    <property type="match status" value="1"/>
</dbReference>
<comment type="similarity">
    <text evidence="2">In the N-terminal section; belongs to the LPG synthetase family.</text>
</comment>
<gene>
    <name evidence="19" type="primary">lysS</name>
    <name evidence="23" type="ORF">FHX41_1098</name>
</gene>
<keyword evidence="19" id="KW-0963">Cytoplasm</keyword>
<keyword evidence="6" id="KW-0808">Transferase</keyword>
<dbReference type="NCBIfam" id="TIGR00499">
    <property type="entry name" value="lysS_bact"/>
    <property type="match status" value="1"/>
</dbReference>
<evidence type="ECO:0000256" key="2">
    <source>
        <dbReference type="ARBA" id="ARBA00005270"/>
    </source>
</evidence>
<dbReference type="SUPFAM" id="SSF50249">
    <property type="entry name" value="Nucleic acid-binding proteins"/>
    <property type="match status" value="1"/>
</dbReference>
<feature type="transmembrane region" description="Helical" evidence="21">
    <location>
        <begin position="207"/>
        <end position="227"/>
    </location>
</feature>
<dbReference type="InterPro" id="IPR004365">
    <property type="entry name" value="NA-bd_OB_tRNA"/>
</dbReference>
<dbReference type="GO" id="GO:0050071">
    <property type="term" value="F:phosphatidylglycerol lysyltransferase activity"/>
    <property type="evidence" value="ECO:0007669"/>
    <property type="project" value="UniProtKB-EC"/>
</dbReference>
<evidence type="ECO:0000256" key="14">
    <source>
        <dbReference type="ARBA" id="ARBA00023251"/>
    </source>
</evidence>
<evidence type="ECO:0000256" key="4">
    <source>
        <dbReference type="ARBA" id="ARBA00022475"/>
    </source>
</evidence>
<proteinExistence type="inferred from homology"/>
<dbReference type="Gene3D" id="2.40.50.140">
    <property type="entry name" value="Nucleic acid-binding proteins"/>
    <property type="match status" value="1"/>
</dbReference>
<evidence type="ECO:0000256" key="19">
    <source>
        <dbReference type="HAMAP-Rule" id="MF_00252"/>
    </source>
</evidence>
<dbReference type="Gene3D" id="3.30.930.10">
    <property type="entry name" value="Bira Bifunctional Protein, Domain 2"/>
    <property type="match status" value="1"/>
</dbReference>
<sequence>MDVTAAVNGPAAGGPTPPSANGPLRKHREDHAGNRSGANEPCANAPGRNRKEPGRKEPRRKEPGARGRVSAGGAGAVAAKAGSAPRGTAAGRDPRAGGGLRGEWERLVRSAPTIFFWYTRLSGILSLLAWVSHGLILEMADIWALRWIGYLGWFPSVPVGLLWILLSMGVRRRKKAAWRILVVVFCLPAALGVTAVATAFLQPGNPLHTGLVVSACVYLGVLVLLIAARGEFTTLPDRANRRLATQVFTNLLVVTGGVGTLLVTLTDRDGNGAFWTHPLYAISQTVLGPRVTGKPIDVQVPFWVDAILWVLGTGLLIVTFWAMFRPGRQDPVLSPREELAARALLAEYGDQDSLGYFALRRDKDVMVAPNGKAAIAYRVEGSVSLASGDPLGDPESWDQAIEAWLAECRAHAWIPGAVSVGERAAHAYRRHGFDVLELGDEAVVDLTDFSLDGREMRQVRQAVRRVERAGYRVRIRRHSQIPAAEMAALIRSADAWRGDDTERGFSMALGRLGDPTDGRCVMVEAFDAGGELRGMLSFVPWGRAGLSLDLMRRDPLAENGLNEYMVAKLAEQAAAVGVQRLSLNFAVLRSAFARGSQIGAGPVARLCYRFLSFASKFYQLESLYLANAKYLPDWRPRYICYRQSRHLIRLGLAYARAEGFLPNLNRPKLDRAAAMVPSGDLVERIEQIERAADAARAPRRRLSEQERVRHAKLDRLRAAGMDPYPAGCERTDLAAGVRERFAGLAPDTRTGTRVAVAGRVVLAREHGRLVFATLRDETADLQVMLTADALGEESLRRWKTLIDLGDHVGVRGEVVTSRHGELSVLASSWQIAAKCLRPLPDKRSGLADPEARVRQRYVDLIVNDDARRMLRMRGDAVAAVREGLRARGYLEVETPMLQPVHGGATARPFTTRMNAHNMRLYLRIAPELYLKRLLVGGVGRVFELNRNFRNEGVSPRHNPEFTMLEAYEPYGDYDTMAELTRSLVADAARAALGTTVVVRDGVEHDLAEPWREITVYGSVSEALGEEITPDTPLPDVRSFAGSLGLNLDPRWGQGRIVQELFETLVESRLSAPTFVRDYPAETSPLTRPHRADPRLAEKWDLIVFGLELGTAYSELTDPVLQRERLVEQSLRAAGGDPEAMELDEDFLRALECAMPPAGGMGMGIDRLMMTLTGRGIRETIPFPLVRPGS</sequence>
<comment type="catalytic activity">
    <reaction evidence="17">
        <text>L-lysyl-tRNA(Lys) + a 1,2-diacyl-sn-glycero-3-phospho-(1'-sn-glycerol) = a 1,2-diacyl-sn-glycero-3-phospho-1'-(3'-O-L-lysyl)-sn-glycerol + tRNA(Lys)</text>
        <dbReference type="Rhea" id="RHEA:10668"/>
        <dbReference type="Rhea" id="RHEA-COMP:9696"/>
        <dbReference type="Rhea" id="RHEA-COMP:9697"/>
        <dbReference type="ChEBI" id="CHEBI:64716"/>
        <dbReference type="ChEBI" id="CHEBI:75792"/>
        <dbReference type="ChEBI" id="CHEBI:78442"/>
        <dbReference type="ChEBI" id="CHEBI:78529"/>
        <dbReference type="EC" id="2.3.2.3"/>
    </reaction>
</comment>
<organism evidence="23 24">
    <name type="scientific">Actinomadura hallensis</name>
    <dbReference type="NCBI Taxonomy" id="337895"/>
    <lineage>
        <taxon>Bacteria</taxon>
        <taxon>Bacillati</taxon>
        <taxon>Actinomycetota</taxon>
        <taxon>Actinomycetes</taxon>
        <taxon>Streptosporangiales</taxon>
        <taxon>Thermomonosporaceae</taxon>
        <taxon>Actinomadura</taxon>
    </lineage>
</organism>
<keyword evidence="19" id="KW-0460">Magnesium</keyword>
<dbReference type="Proteomes" id="UP000316706">
    <property type="component" value="Unassembled WGS sequence"/>
</dbReference>
<evidence type="ECO:0000256" key="15">
    <source>
        <dbReference type="ARBA" id="ARBA00023268"/>
    </source>
</evidence>
<name>A0A543IA80_9ACTN</name>
<dbReference type="InterPro" id="IPR006195">
    <property type="entry name" value="aa-tRNA-synth_II"/>
</dbReference>
<comment type="catalytic activity">
    <reaction evidence="18 19">
        <text>tRNA(Lys) + L-lysine + ATP = L-lysyl-tRNA(Lys) + AMP + diphosphate</text>
        <dbReference type="Rhea" id="RHEA:20792"/>
        <dbReference type="Rhea" id="RHEA-COMP:9696"/>
        <dbReference type="Rhea" id="RHEA-COMP:9697"/>
        <dbReference type="ChEBI" id="CHEBI:30616"/>
        <dbReference type="ChEBI" id="CHEBI:32551"/>
        <dbReference type="ChEBI" id="CHEBI:33019"/>
        <dbReference type="ChEBI" id="CHEBI:78442"/>
        <dbReference type="ChEBI" id="CHEBI:78529"/>
        <dbReference type="ChEBI" id="CHEBI:456215"/>
        <dbReference type="EC" id="6.1.1.6"/>
    </reaction>
</comment>
<dbReference type="InterPro" id="IPR002313">
    <property type="entry name" value="Lys-tRNA-ligase_II"/>
</dbReference>
<evidence type="ECO:0000313" key="23">
    <source>
        <dbReference type="EMBL" id="TQM67484.1"/>
    </source>
</evidence>
<dbReference type="GO" id="GO:0000287">
    <property type="term" value="F:magnesium ion binding"/>
    <property type="evidence" value="ECO:0007669"/>
    <property type="project" value="UniProtKB-UniRule"/>
</dbReference>
<feature type="transmembrane region" description="Helical" evidence="21">
    <location>
        <begin position="178"/>
        <end position="201"/>
    </location>
</feature>
<dbReference type="InterPro" id="IPR024320">
    <property type="entry name" value="LPG_synthase_C"/>
</dbReference>
<dbReference type="GO" id="GO:0005886">
    <property type="term" value="C:plasma membrane"/>
    <property type="evidence" value="ECO:0007669"/>
    <property type="project" value="UniProtKB-SubCell"/>
</dbReference>
<dbReference type="NCBIfam" id="NF002821">
    <property type="entry name" value="PRK02983.1"/>
    <property type="match status" value="1"/>
</dbReference>
<dbReference type="Pfam" id="PF01336">
    <property type="entry name" value="tRNA_anti-codon"/>
    <property type="match status" value="1"/>
</dbReference>
<evidence type="ECO:0000256" key="13">
    <source>
        <dbReference type="ARBA" id="ARBA00023146"/>
    </source>
</evidence>
<evidence type="ECO:0000256" key="9">
    <source>
        <dbReference type="ARBA" id="ARBA00022741"/>
    </source>
</evidence>
<comment type="function">
    <text evidence="16">Catalyzes the production of L-lysyl-tRNA(Lys)transfer and the transfer of a lysyl group from L-lysyl-tRNA(Lys) to membrane-bound phosphatidylglycerol (PG), which produces lysylphosphatidylglycerol (LPG), one of the components of the bacterial membrane with a positive net charge. LPG synthesis contributes to the resistance to cationic antimicrobial peptides (CAMPs) and likely protects M.tuberculosis against the CAMPs produced by competiting microorganisms (bacteriocins). In fact, the modification of anionic phosphatidylglycerol with positively charged L-lysine results in repulsion of the peptides.</text>
</comment>
<dbReference type="InterPro" id="IPR031553">
    <property type="entry name" value="tRNA-synt_2_TM"/>
</dbReference>
<evidence type="ECO:0000256" key="12">
    <source>
        <dbReference type="ARBA" id="ARBA00023098"/>
    </source>
</evidence>
<keyword evidence="14" id="KW-0046">Antibiotic resistance</keyword>
<evidence type="ECO:0000256" key="17">
    <source>
        <dbReference type="ARBA" id="ARBA00047540"/>
    </source>
</evidence>
<dbReference type="EMBL" id="VFPO01000001">
    <property type="protein sequence ID" value="TQM67484.1"/>
    <property type="molecule type" value="Genomic_DNA"/>
</dbReference>
<feature type="transmembrane region" description="Helical" evidence="21">
    <location>
        <begin position="115"/>
        <end position="135"/>
    </location>
</feature>
<dbReference type="PANTHER" id="PTHR42918">
    <property type="entry name" value="LYSYL-TRNA SYNTHETASE"/>
    <property type="match status" value="1"/>
</dbReference>
<dbReference type="Pfam" id="PF16995">
    <property type="entry name" value="tRNA-synt_2_TM"/>
    <property type="match status" value="1"/>
</dbReference>
<evidence type="ECO:0000256" key="21">
    <source>
        <dbReference type="SAM" id="Phobius"/>
    </source>
</evidence>
<feature type="compositionally biased region" description="Low complexity" evidence="20">
    <location>
        <begin position="1"/>
        <end position="14"/>
    </location>
</feature>
<evidence type="ECO:0000256" key="10">
    <source>
        <dbReference type="ARBA" id="ARBA00022840"/>
    </source>
</evidence>
<dbReference type="InterPro" id="IPR018149">
    <property type="entry name" value="Lys-tRNA-synth_II_C"/>
</dbReference>
<dbReference type="InterPro" id="IPR004364">
    <property type="entry name" value="Aa-tRNA-synt_II"/>
</dbReference>
<comment type="subunit">
    <text evidence="19">Homodimer.</text>
</comment>
<evidence type="ECO:0000313" key="24">
    <source>
        <dbReference type="Proteomes" id="UP000316706"/>
    </source>
</evidence>
<dbReference type="AlphaFoldDB" id="A0A543IA80"/>
<evidence type="ECO:0000256" key="18">
    <source>
        <dbReference type="ARBA" id="ARBA00048573"/>
    </source>
</evidence>
<feature type="binding site" evidence="19">
    <location>
        <position position="1100"/>
    </location>
    <ligand>
        <name>Mg(2+)</name>
        <dbReference type="ChEBI" id="CHEBI:18420"/>
        <label>1</label>
    </ligand>
</feature>
<dbReference type="Pfam" id="PF09924">
    <property type="entry name" value="LPG_synthase_C"/>
    <property type="match status" value="1"/>
</dbReference>
<keyword evidence="7 21" id="KW-0812">Transmembrane</keyword>
<dbReference type="EC" id="6.1.1.6" evidence="19"/>
<keyword evidence="8 19" id="KW-0479">Metal-binding</keyword>
<dbReference type="GO" id="GO:0004824">
    <property type="term" value="F:lysine-tRNA ligase activity"/>
    <property type="evidence" value="ECO:0007669"/>
    <property type="project" value="UniProtKB-UniRule"/>
</dbReference>
<keyword evidence="11 21" id="KW-1133">Transmembrane helix</keyword>
<dbReference type="PRINTS" id="PR00982">
    <property type="entry name" value="TRNASYNTHLYS"/>
</dbReference>
<protein>
    <recommendedName>
        <fullName evidence="19">Lysine--tRNA ligase</fullName>
        <ecNumber evidence="19">6.1.1.6</ecNumber>
    </recommendedName>
    <alternativeName>
        <fullName evidence="19">Lysyl-tRNA synthetase</fullName>
        <shortName evidence="19">LysRS</shortName>
    </alternativeName>
</protein>
<keyword evidence="13 19" id="KW-0030">Aminoacyl-tRNA synthetase</keyword>
<comment type="subcellular location">
    <subcellularLocation>
        <location evidence="1">Cell membrane</location>
        <topology evidence="1">Multi-pass membrane protein</topology>
    </subcellularLocation>
    <subcellularLocation>
        <location evidence="19">Cytoplasm</location>
    </subcellularLocation>
</comment>
<dbReference type="PROSITE" id="PS50862">
    <property type="entry name" value="AA_TRNA_LIGASE_II"/>
    <property type="match status" value="1"/>
</dbReference>
<dbReference type="PANTHER" id="PTHR42918:SF15">
    <property type="entry name" value="LYSINE--TRNA LIGASE, CHLOROPLASTIC_MITOCHONDRIAL"/>
    <property type="match status" value="1"/>
</dbReference>
<dbReference type="GO" id="GO:0005829">
    <property type="term" value="C:cytosol"/>
    <property type="evidence" value="ECO:0007669"/>
    <property type="project" value="TreeGrafter"/>
</dbReference>
<keyword evidence="19" id="KW-0648">Protein biosynthesis</keyword>
<comment type="caution">
    <text evidence="23">The sequence shown here is derived from an EMBL/GenBank/DDBJ whole genome shotgun (WGS) entry which is preliminary data.</text>
</comment>
<dbReference type="SUPFAM" id="SSF55681">
    <property type="entry name" value="Class II aaRS and biotin synthetases"/>
    <property type="match status" value="1"/>
</dbReference>
<keyword evidence="4" id="KW-1003">Cell membrane</keyword>
<keyword evidence="9 19" id="KW-0547">Nucleotide-binding</keyword>
<dbReference type="GO" id="GO:0000049">
    <property type="term" value="F:tRNA binding"/>
    <property type="evidence" value="ECO:0007669"/>
    <property type="project" value="TreeGrafter"/>
</dbReference>
<feature type="binding site" evidence="19">
    <location>
        <position position="1107"/>
    </location>
    <ligand>
        <name>Mg(2+)</name>
        <dbReference type="ChEBI" id="CHEBI:18420"/>
        <label>2</label>
    </ligand>
</feature>
<dbReference type="GO" id="GO:0046677">
    <property type="term" value="P:response to antibiotic"/>
    <property type="evidence" value="ECO:0007669"/>
    <property type="project" value="UniProtKB-KW"/>
</dbReference>
<accession>A0A543IA80</accession>
<dbReference type="GO" id="GO:0006629">
    <property type="term" value="P:lipid metabolic process"/>
    <property type="evidence" value="ECO:0007669"/>
    <property type="project" value="UniProtKB-KW"/>
</dbReference>
<evidence type="ECO:0000256" key="8">
    <source>
        <dbReference type="ARBA" id="ARBA00022723"/>
    </source>
</evidence>
<comment type="similarity">
    <text evidence="19">Belongs to the class-II aminoacyl-tRNA synthetase family.</text>
</comment>
<dbReference type="GO" id="GO:0005524">
    <property type="term" value="F:ATP binding"/>
    <property type="evidence" value="ECO:0007669"/>
    <property type="project" value="UniProtKB-UniRule"/>
</dbReference>
<dbReference type="Pfam" id="PF00152">
    <property type="entry name" value="tRNA-synt_2"/>
    <property type="match status" value="1"/>
</dbReference>
<keyword evidence="15" id="KW-0511">Multifunctional enzyme</keyword>
<dbReference type="HAMAP" id="MF_00252">
    <property type="entry name" value="Lys_tRNA_synth_class2"/>
    <property type="match status" value="1"/>
</dbReference>
<evidence type="ECO:0000256" key="1">
    <source>
        <dbReference type="ARBA" id="ARBA00004651"/>
    </source>
</evidence>